<evidence type="ECO:0000313" key="1">
    <source>
        <dbReference type="EMBL" id="GFQ82938.1"/>
    </source>
</evidence>
<name>A0A8X6KUK7_TRICU</name>
<evidence type="ECO:0000313" key="2">
    <source>
        <dbReference type="Proteomes" id="UP000887116"/>
    </source>
</evidence>
<comment type="caution">
    <text evidence="1">The sequence shown here is derived from an EMBL/GenBank/DDBJ whole genome shotgun (WGS) entry which is preliminary data.</text>
</comment>
<sequence length="79" mass="9219">MYESILWWYASPLKFISAAADDTLKYVPYVGGVRKPIKSQLWAASTDTKNLTRNKFLGKYDDRSRIPSLMNPQDDYTFY</sequence>
<organism evidence="1 2">
    <name type="scientific">Trichonephila clavata</name>
    <name type="common">Joro spider</name>
    <name type="synonym">Nephila clavata</name>
    <dbReference type="NCBI Taxonomy" id="2740835"/>
    <lineage>
        <taxon>Eukaryota</taxon>
        <taxon>Metazoa</taxon>
        <taxon>Ecdysozoa</taxon>
        <taxon>Arthropoda</taxon>
        <taxon>Chelicerata</taxon>
        <taxon>Arachnida</taxon>
        <taxon>Araneae</taxon>
        <taxon>Araneomorphae</taxon>
        <taxon>Entelegynae</taxon>
        <taxon>Araneoidea</taxon>
        <taxon>Nephilidae</taxon>
        <taxon>Trichonephila</taxon>
    </lineage>
</organism>
<protein>
    <submittedName>
        <fullName evidence="1">Uncharacterized protein</fullName>
    </submittedName>
</protein>
<dbReference type="EMBL" id="BMAO01012641">
    <property type="protein sequence ID" value="GFQ82938.1"/>
    <property type="molecule type" value="Genomic_DNA"/>
</dbReference>
<proteinExistence type="predicted"/>
<gene>
    <name evidence="1" type="ORF">TNCT_281661</name>
</gene>
<dbReference type="Proteomes" id="UP000887116">
    <property type="component" value="Unassembled WGS sequence"/>
</dbReference>
<keyword evidence="2" id="KW-1185">Reference proteome</keyword>
<reference evidence="1" key="1">
    <citation type="submission" date="2020-07" db="EMBL/GenBank/DDBJ databases">
        <title>Multicomponent nature underlies the extraordinary mechanical properties of spider dragline silk.</title>
        <authorList>
            <person name="Kono N."/>
            <person name="Nakamura H."/>
            <person name="Mori M."/>
            <person name="Yoshida Y."/>
            <person name="Ohtoshi R."/>
            <person name="Malay A.D."/>
            <person name="Moran D.A.P."/>
            <person name="Tomita M."/>
            <person name="Numata K."/>
            <person name="Arakawa K."/>
        </authorList>
    </citation>
    <scope>NUCLEOTIDE SEQUENCE</scope>
</reference>
<dbReference type="AlphaFoldDB" id="A0A8X6KUK7"/>
<accession>A0A8X6KUK7</accession>